<dbReference type="Proteomes" id="UP000298652">
    <property type="component" value="Chromosome 3"/>
</dbReference>
<name>A0A4U6V701_SETVI</name>
<keyword evidence="3" id="KW-1185">Reference proteome</keyword>
<evidence type="ECO:0008006" key="4">
    <source>
        <dbReference type="Google" id="ProtNLM"/>
    </source>
</evidence>
<evidence type="ECO:0000256" key="1">
    <source>
        <dbReference type="SAM" id="SignalP"/>
    </source>
</evidence>
<accession>A0A4U6V701</accession>
<sequence length="106" mass="11940">MLVLLRGIFTALPFLCFASIPLSVSQSPKYHCKGYKTFQHATLEKFAATIFSSHHSTSILTQICLICRDLLICVFTTTTGENTDVNNSTFNLWTNILMIRNYSSLN</sequence>
<reference evidence="2" key="1">
    <citation type="submission" date="2019-03" db="EMBL/GenBank/DDBJ databases">
        <title>WGS assembly of Setaria viridis.</title>
        <authorList>
            <person name="Huang P."/>
            <person name="Jenkins J."/>
            <person name="Grimwood J."/>
            <person name="Barry K."/>
            <person name="Healey A."/>
            <person name="Mamidi S."/>
            <person name="Sreedasyam A."/>
            <person name="Shu S."/>
            <person name="Feldman M."/>
            <person name="Wu J."/>
            <person name="Yu Y."/>
            <person name="Chen C."/>
            <person name="Johnson J."/>
            <person name="Rokhsar D."/>
            <person name="Baxter I."/>
            <person name="Schmutz J."/>
            <person name="Brutnell T."/>
            <person name="Kellogg E."/>
        </authorList>
    </citation>
    <scope>NUCLEOTIDE SEQUENCE [LARGE SCALE GENOMIC DNA]</scope>
</reference>
<gene>
    <name evidence="2" type="ORF">SEVIR_3G088400v2</name>
</gene>
<organism evidence="2 3">
    <name type="scientific">Setaria viridis</name>
    <name type="common">Green bristlegrass</name>
    <name type="synonym">Setaria italica subsp. viridis</name>
    <dbReference type="NCBI Taxonomy" id="4556"/>
    <lineage>
        <taxon>Eukaryota</taxon>
        <taxon>Viridiplantae</taxon>
        <taxon>Streptophyta</taxon>
        <taxon>Embryophyta</taxon>
        <taxon>Tracheophyta</taxon>
        <taxon>Spermatophyta</taxon>
        <taxon>Magnoliopsida</taxon>
        <taxon>Liliopsida</taxon>
        <taxon>Poales</taxon>
        <taxon>Poaceae</taxon>
        <taxon>PACMAD clade</taxon>
        <taxon>Panicoideae</taxon>
        <taxon>Panicodae</taxon>
        <taxon>Paniceae</taxon>
        <taxon>Cenchrinae</taxon>
        <taxon>Setaria</taxon>
    </lineage>
</organism>
<dbReference type="Gramene" id="TKW25011">
    <property type="protein sequence ID" value="TKW25011"/>
    <property type="gene ID" value="SEVIR_3G088400v2"/>
</dbReference>
<keyword evidence="1" id="KW-0732">Signal</keyword>
<evidence type="ECO:0000313" key="3">
    <source>
        <dbReference type="Proteomes" id="UP000298652"/>
    </source>
</evidence>
<proteinExistence type="predicted"/>
<protein>
    <recommendedName>
        <fullName evidence="4">Secreted protein</fullName>
    </recommendedName>
</protein>
<dbReference type="AlphaFoldDB" id="A0A4U6V701"/>
<dbReference type="EMBL" id="CM016554">
    <property type="protein sequence ID" value="TKW25011.1"/>
    <property type="molecule type" value="Genomic_DNA"/>
</dbReference>
<feature type="chain" id="PRO_5021016822" description="Secreted protein" evidence="1">
    <location>
        <begin position="19"/>
        <end position="106"/>
    </location>
</feature>
<evidence type="ECO:0000313" key="2">
    <source>
        <dbReference type="EMBL" id="TKW25011.1"/>
    </source>
</evidence>
<feature type="signal peptide" evidence="1">
    <location>
        <begin position="1"/>
        <end position="18"/>
    </location>
</feature>